<dbReference type="EMBL" id="MT142041">
    <property type="protein sequence ID" value="QJA73642.1"/>
    <property type="molecule type" value="Genomic_DNA"/>
</dbReference>
<accession>A0A6M3JXA6</accession>
<protein>
    <submittedName>
        <fullName evidence="1">Uncharacterized protein</fullName>
    </submittedName>
</protein>
<evidence type="ECO:0000313" key="1">
    <source>
        <dbReference type="EMBL" id="QJA73642.1"/>
    </source>
</evidence>
<sequence length="73" mass="8231">MRILDIISNESLEAMLYERQGGLCPICGDALDEETKIIKNHNPQTLNDYRLVCRGYCQLNAKIPGSHKNQIGN</sequence>
<proteinExistence type="predicted"/>
<gene>
    <name evidence="1" type="ORF">MM415A02286_0015</name>
</gene>
<dbReference type="AlphaFoldDB" id="A0A6M3JXA6"/>
<name>A0A6M3JXA6_9ZZZZ</name>
<reference evidence="1" key="1">
    <citation type="submission" date="2020-03" db="EMBL/GenBank/DDBJ databases">
        <title>The deep terrestrial virosphere.</title>
        <authorList>
            <person name="Holmfeldt K."/>
            <person name="Nilsson E."/>
            <person name="Simone D."/>
            <person name="Lopez-Fernandez M."/>
            <person name="Wu X."/>
            <person name="de Brujin I."/>
            <person name="Lundin D."/>
            <person name="Andersson A."/>
            <person name="Bertilsson S."/>
            <person name="Dopson M."/>
        </authorList>
    </citation>
    <scope>NUCLEOTIDE SEQUENCE</scope>
    <source>
        <strain evidence="1">MM415A02286</strain>
    </source>
</reference>
<organism evidence="1">
    <name type="scientific">viral metagenome</name>
    <dbReference type="NCBI Taxonomy" id="1070528"/>
    <lineage>
        <taxon>unclassified sequences</taxon>
        <taxon>metagenomes</taxon>
        <taxon>organismal metagenomes</taxon>
    </lineage>
</organism>